<dbReference type="SUPFAM" id="SSF55464">
    <property type="entry name" value="Origin of replication-binding domain, RBD-like"/>
    <property type="match status" value="1"/>
</dbReference>
<dbReference type="InParanoid" id="C5LQU4"/>
<evidence type="ECO:0000313" key="3">
    <source>
        <dbReference type="Proteomes" id="UP000007800"/>
    </source>
</evidence>
<evidence type="ECO:0000313" key="2">
    <source>
        <dbReference type="EMBL" id="EER00829.1"/>
    </source>
</evidence>
<reference evidence="2 3" key="1">
    <citation type="submission" date="2008-07" db="EMBL/GenBank/DDBJ databases">
        <authorList>
            <person name="El-Sayed N."/>
            <person name="Caler E."/>
            <person name="Inman J."/>
            <person name="Amedeo P."/>
            <person name="Hass B."/>
            <person name="Wortman J."/>
        </authorList>
    </citation>
    <scope>NUCLEOTIDE SEQUENCE [LARGE SCALE GENOMIC DNA]</scope>
    <source>
        <strain evidence="3">ATCC 50983 / TXsc</strain>
    </source>
</reference>
<dbReference type="OrthoDB" id="5957838at2759"/>
<gene>
    <name evidence="2" type="ORF">Pmar_PMAR002898</name>
</gene>
<dbReference type="EMBL" id="GG684654">
    <property type="protein sequence ID" value="EER00829.1"/>
    <property type="molecule type" value="Genomic_DNA"/>
</dbReference>
<feature type="compositionally biased region" description="Polar residues" evidence="1">
    <location>
        <begin position="297"/>
        <end position="325"/>
    </location>
</feature>
<dbReference type="InterPro" id="IPR027417">
    <property type="entry name" value="P-loop_NTPase"/>
</dbReference>
<feature type="compositionally biased region" description="Polar residues" evidence="1">
    <location>
        <begin position="272"/>
        <end position="287"/>
    </location>
</feature>
<dbReference type="GeneID" id="9044019"/>
<protein>
    <submittedName>
        <fullName evidence="2">Uncharacterized protein</fullName>
    </submittedName>
</protein>
<feature type="region of interest" description="Disordered" evidence="1">
    <location>
        <begin position="1"/>
        <end position="52"/>
    </location>
</feature>
<keyword evidence="3" id="KW-1185">Reference proteome</keyword>
<feature type="compositionally biased region" description="Polar residues" evidence="1">
    <location>
        <begin position="373"/>
        <end position="383"/>
    </location>
</feature>
<sequence>MPPNKQSHVMEESWPTEEEERQSSSSSVSSNVFTQDEENSVQANEVPMECPSWRTTIASQAVRIQELERRIRELESRARQFPSGEILERPSQQRVEEVPLTPYGRGPQKQIIPQFMMLHKDGSDLTGMMGYKNCDAQKRSIWSAQTHASADRGACLVESYRGGISIDDGAEQGGTPASLPTVPYPTQLTEDSYSQLMSPEPTLLPEFDESNLFDHHGDWGSYNDGQECTRSDLVLDDPPMSVQDELCRDLESEGRKRKAASIEGTDDGQVEPTYSSEWLANDGGSSVDQRDGKRRVTTTTSTALALRPSQTGCVGTPVSEVSQKAPSRRKPTAVHRGGPGRNISAESVVSLQETKQKKKMDDGPVRKAPGGTQKASQESSQIKDVSRAWSRHQSRSYLFTWSHSEDIDKAKPCDMGKEELSGIILTINRGKSLLYYSIFHERHKDGNMHAHFLMKYATPTRWKQLADTLRNVYRIFASVSCAVPKPGFKICMYPVLFSYCFRTNPDKPLIDLDLKPYLSERHPDPTALIVPRTRQEKAKRVRAMDRCDFQEFVVKNNIKTENEVLEYACRDKALNMLAMNLKTDIQALIDRSWQIAGAARRRVEESKSPMEKVKACLGAECSCASPGLWFEKVSEVVVRNLRQEGAERLREDIIRNLEEGRSKQTNVVIYGVASSGKTAILQPLTRILKCATTPDSGKFSLEDLLECECIFWNDFRLKSLGEACDMGKLLNLLEGGGIKISRPRNHKQNDSFFTKLVPIFITCNALPSPREEQDREPLIERLQRRHFFPYMIDHKEQRFTVNRQALIVPAAEWNDLRLSRSDVDIINMIRTLITLIVPK</sequence>
<dbReference type="SUPFAM" id="SSF52540">
    <property type="entry name" value="P-loop containing nucleoside triphosphate hydrolases"/>
    <property type="match status" value="1"/>
</dbReference>
<dbReference type="Proteomes" id="UP000007800">
    <property type="component" value="Unassembled WGS sequence"/>
</dbReference>
<accession>C5LQU4</accession>
<feature type="region of interest" description="Disordered" evidence="1">
    <location>
        <begin position="252"/>
        <end position="386"/>
    </location>
</feature>
<proteinExistence type="predicted"/>
<organism evidence="3">
    <name type="scientific">Perkinsus marinus (strain ATCC 50983 / TXsc)</name>
    <dbReference type="NCBI Taxonomy" id="423536"/>
    <lineage>
        <taxon>Eukaryota</taxon>
        <taxon>Sar</taxon>
        <taxon>Alveolata</taxon>
        <taxon>Perkinsozoa</taxon>
        <taxon>Perkinsea</taxon>
        <taxon>Perkinsida</taxon>
        <taxon>Perkinsidae</taxon>
        <taxon>Perkinsus</taxon>
    </lineage>
</organism>
<dbReference type="AlphaFoldDB" id="C5LQU4"/>
<feature type="compositionally biased region" description="Polar residues" evidence="1">
    <location>
        <begin position="344"/>
        <end position="353"/>
    </location>
</feature>
<name>C5LQU4_PERM5</name>
<dbReference type="Gene3D" id="3.40.50.300">
    <property type="entry name" value="P-loop containing nucleotide triphosphate hydrolases"/>
    <property type="match status" value="1"/>
</dbReference>
<dbReference type="RefSeq" id="XP_002768111.1">
    <property type="nucleotide sequence ID" value="XM_002768065.1"/>
</dbReference>
<evidence type="ECO:0000256" key="1">
    <source>
        <dbReference type="SAM" id="MobiDB-lite"/>
    </source>
</evidence>